<accession>A0A0S1XC80</accession>
<dbReference type="RefSeq" id="WP_056934014.1">
    <property type="nucleotide sequence ID" value="NZ_CP013050.1"/>
</dbReference>
<protein>
    <submittedName>
        <fullName evidence="2">Methyltransferase</fullName>
    </submittedName>
</protein>
<keyword evidence="2" id="KW-0808">Transferase</keyword>
<dbReference type="InterPro" id="IPR029063">
    <property type="entry name" value="SAM-dependent_MTases_sf"/>
</dbReference>
<evidence type="ECO:0000313" key="3">
    <source>
        <dbReference type="Proteomes" id="UP000066042"/>
    </source>
</evidence>
<organism evidence="2 3">
    <name type="scientific">Thermococcus barophilus</name>
    <dbReference type="NCBI Taxonomy" id="55802"/>
    <lineage>
        <taxon>Archaea</taxon>
        <taxon>Methanobacteriati</taxon>
        <taxon>Methanobacteriota</taxon>
        <taxon>Thermococci</taxon>
        <taxon>Thermococcales</taxon>
        <taxon>Thermococcaceae</taxon>
        <taxon>Thermococcus</taxon>
    </lineage>
</organism>
<dbReference type="Gene3D" id="3.40.50.150">
    <property type="entry name" value="Vaccinia Virus protein VP39"/>
    <property type="match status" value="1"/>
</dbReference>
<proteinExistence type="predicted"/>
<dbReference type="PATRIC" id="fig|55802.8.peg.1414"/>
<dbReference type="GeneID" id="26136682"/>
<dbReference type="AlphaFoldDB" id="A0A0S1XC80"/>
<dbReference type="SUPFAM" id="SSF53335">
    <property type="entry name" value="S-adenosyl-L-methionine-dependent methyltransferases"/>
    <property type="match status" value="1"/>
</dbReference>
<dbReference type="GO" id="GO:0032259">
    <property type="term" value="P:methylation"/>
    <property type="evidence" value="ECO:0007669"/>
    <property type="project" value="UniProtKB-KW"/>
</dbReference>
<keyword evidence="2" id="KW-0489">Methyltransferase</keyword>
<dbReference type="Proteomes" id="UP000066042">
    <property type="component" value="Chromosome"/>
</dbReference>
<name>A0A0S1XC80_THEBA</name>
<dbReference type="PANTHER" id="PTHR43861">
    <property type="entry name" value="TRANS-ACONITATE 2-METHYLTRANSFERASE-RELATED"/>
    <property type="match status" value="1"/>
</dbReference>
<dbReference type="GO" id="GO:0008168">
    <property type="term" value="F:methyltransferase activity"/>
    <property type="evidence" value="ECO:0007669"/>
    <property type="project" value="UniProtKB-KW"/>
</dbReference>
<dbReference type="EMBL" id="CP013050">
    <property type="protein sequence ID" value="ALM75353.1"/>
    <property type="molecule type" value="Genomic_DNA"/>
</dbReference>
<dbReference type="CDD" id="cd02440">
    <property type="entry name" value="AdoMet_MTases"/>
    <property type="match status" value="1"/>
</dbReference>
<dbReference type="Pfam" id="PF13847">
    <property type="entry name" value="Methyltransf_31"/>
    <property type="match status" value="1"/>
</dbReference>
<evidence type="ECO:0000313" key="2">
    <source>
        <dbReference type="EMBL" id="ALM75353.1"/>
    </source>
</evidence>
<gene>
    <name evidence="2" type="ORF">TBCH5v1_1436</name>
</gene>
<dbReference type="InterPro" id="IPR025714">
    <property type="entry name" value="Methyltranfer_dom"/>
</dbReference>
<feature type="domain" description="Methyltransferase" evidence="1">
    <location>
        <begin position="159"/>
        <end position="265"/>
    </location>
</feature>
<sequence length="320" mass="37166">MHEELIRIVDTNLDHMIRNALLYIIQLGTKYNIFKVLAKNPSYLDVFSEVDVANKRLLREFILTLIQLGIVEETPDKLMLNGFSYTINIPAQDYNLLLSDWALSLEEIYRMVDFAFITPEHPHILMDFDKDADFWDMRMSNSFAKMYRMLIAKLGNINEKSYVIDIGCGSVSPIDLGSYLGPEGYYLGLDYSPSMIEIAKSRIEEKSMSWVELKEIDAHIIKPVNEYDVAIMSFVLEYIKNPRIVLRKALETLKENGRLVIVEPFRDQFKYIEALEFFEKLNKEFIRFPSTSEITGIIEQEGFDAEINRYGRSALVVVKH</sequence>
<reference evidence="2 3" key="1">
    <citation type="journal article" date="2016" name="Genome Announc.">
        <title>Complete genome sequence of the hyperthermophilic and piezophilic archaeon Thermococcus barophilus Ch5, capable of growth at the expense of hydrogenogenesis from carbon monoxide and formate.</title>
        <authorList>
            <person name="Oger P."/>
            <person name="Sokolova T.G."/>
            <person name="Kozhevnikova D.A."/>
            <person name="Taranov E.A."/>
            <person name="Vannier P."/>
            <person name="Lee H.S."/>
            <person name="Kwon K.K."/>
            <person name="Kang S.G."/>
            <person name="Lee J.H."/>
            <person name="Bonch-Osmolovskaya E.A."/>
            <person name="Lebedinsky A.V."/>
        </authorList>
    </citation>
    <scope>NUCLEOTIDE SEQUENCE [LARGE SCALE GENOMIC DNA]</scope>
    <source>
        <strain evidence="3">Ch5</strain>
    </source>
</reference>
<evidence type="ECO:0000259" key="1">
    <source>
        <dbReference type="Pfam" id="PF13847"/>
    </source>
</evidence>
<dbReference type="STRING" id="55802.TBCH5v1_1436"/>